<dbReference type="RefSeq" id="WP_263741851.1">
    <property type="nucleotide sequence ID" value="NZ_JAOWKZ010000006.1"/>
</dbReference>
<name>A0ABT2ZUE8_9RHOB</name>
<dbReference type="EMBL" id="JAOWKZ010000006">
    <property type="protein sequence ID" value="MCV2874570.1"/>
    <property type="molecule type" value="Genomic_DNA"/>
</dbReference>
<feature type="region of interest" description="Disordered" evidence="1">
    <location>
        <begin position="142"/>
        <end position="212"/>
    </location>
</feature>
<keyword evidence="3" id="KW-1185">Reference proteome</keyword>
<evidence type="ECO:0000313" key="2">
    <source>
        <dbReference type="EMBL" id="MCV2874570.1"/>
    </source>
</evidence>
<proteinExistence type="predicted"/>
<organism evidence="2 3">
    <name type="scientific">Albidovulum litorale</name>
    <dbReference type="NCBI Taxonomy" id="2984134"/>
    <lineage>
        <taxon>Bacteria</taxon>
        <taxon>Pseudomonadati</taxon>
        <taxon>Pseudomonadota</taxon>
        <taxon>Alphaproteobacteria</taxon>
        <taxon>Rhodobacterales</taxon>
        <taxon>Paracoccaceae</taxon>
        <taxon>Albidovulum</taxon>
    </lineage>
</organism>
<evidence type="ECO:0000256" key="1">
    <source>
        <dbReference type="SAM" id="MobiDB-lite"/>
    </source>
</evidence>
<comment type="caution">
    <text evidence="2">The sequence shown here is derived from an EMBL/GenBank/DDBJ whole genome shotgun (WGS) entry which is preliminary data.</text>
</comment>
<dbReference type="Proteomes" id="UP001652564">
    <property type="component" value="Unassembled WGS sequence"/>
</dbReference>
<sequence length="212" mass="23587">MTNILAAERAGLERFQTRGMIMKPHVGKSIAVFSRPFRLSGFDEILPAGEYDIETELNSPPDHLDPEGWKASVLVHLKPRTSHPGLKRSLTVSLAELESAHARDKLSGRDLTQVFIEEMLADPMVRLVMKADGVSERQLRHLYGVSRKPTSDRDTLDRNVGRKAPQPHSSDGLAVEAAENEGMPSHVHCTARFGPPPPPAEQRWPQGQNHDR</sequence>
<accession>A0ABT2ZUE8</accession>
<evidence type="ECO:0000313" key="3">
    <source>
        <dbReference type="Proteomes" id="UP001652564"/>
    </source>
</evidence>
<protein>
    <submittedName>
        <fullName evidence="2">Uncharacterized protein</fullName>
    </submittedName>
</protein>
<feature type="compositionally biased region" description="Basic and acidic residues" evidence="1">
    <location>
        <begin position="149"/>
        <end position="160"/>
    </location>
</feature>
<reference evidence="2 3" key="1">
    <citation type="submission" date="2022-10" db="EMBL/GenBank/DDBJ databases">
        <title>Defluviimonas sp. nov., isolated from ocean surface sediments.</title>
        <authorList>
            <person name="He W."/>
            <person name="Wang L."/>
            <person name="Zhang D.-F."/>
        </authorList>
    </citation>
    <scope>NUCLEOTIDE SEQUENCE [LARGE SCALE GENOMIC DNA]</scope>
    <source>
        <strain evidence="2 3">WL0050</strain>
    </source>
</reference>
<gene>
    <name evidence="2" type="ORF">OEZ71_19900</name>
</gene>